<name>A0ABN1V623_9PSEU</name>
<proteinExistence type="predicted"/>
<evidence type="ECO:0000313" key="3">
    <source>
        <dbReference type="EMBL" id="GAA1195286.1"/>
    </source>
</evidence>
<dbReference type="EMBL" id="BAAALM010000004">
    <property type="protein sequence ID" value="GAA1195286.1"/>
    <property type="molecule type" value="Genomic_DNA"/>
</dbReference>
<feature type="transmembrane region" description="Helical" evidence="2">
    <location>
        <begin position="97"/>
        <end position="118"/>
    </location>
</feature>
<feature type="region of interest" description="Disordered" evidence="1">
    <location>
        <begin position="197"/>
        <end position="248"/>
    </location>
</feature>
<sequence>MNQPYAGGYPQQPGGPGRFAQPGGYGPAGHGHPQAGFAPRKPSKAMAYVTASAFLPAIAILYLSATVATDSSLGSEFAVHMRMTLTGLAFVDSSTDIVDAIIAVTFSYTSTLLLFVLWMFARYGFARWITAVLGLLGFAYYAYAPIKLTLIGFEVSAGGHTYETELPFEYTITSVIVAVVLLVASIMAVLPATGRAMRGGEPKQPHGPPGPGAGPPGYGPPGHYPPGYGTPPGYDPPGYGPPGRGPGF</sequence>
<feature type="transmembrane region" description="Helical" evidence="2">
    <location>
        <begin position="45"/>
        <end position="65"/>
    </location>
</feature>
<dbReference type="RefSeq" id="WP_253859576.1">
    <property type="nucleotide sequence ID" value="NZ_BAAALM010000004.1"/>
</dbReference>
<dbReference type="Proteomes" id="UP001500467">
    <property type="component" value="Unassembled WGS sequence"/>
</dbReference>
<evidence type="ECO:0000256" key="2">
    <source>
        <dbReference type="SAM" id="Phobius"/>
    </source>
</evidence>
<keyword evidence="4" id="KW-1185">Reference proteome</keyword>
<feature type="compositionally biased region" description="Pro residues" evidence="1">
    <location>
        <begin position="233"/>
        <end position="248"/>
    </location>
</feature>
<protein>
    <submittedName>
        <fullName evidence="3">Uncharacterized protein</fullName>
    </submittedName>
</protein>
<accession>A0ABN1V623</accession>
<keyword evidence="2" id="KW-0472">Membrane</keyword>
<feature type="transmembrane region" description="Helical" evidence="2">
    <location>
        <begin position="170"/>
        <end position="190"/>
    </location>
</feature>
<organism evidence="3 4">
    <name type="scientific">Prauserella alba</name>
    <dbReference type="NCBI Taxonomy" id="176898"/>
    <lineage>
        <taxon>Bacteria</taxon>
        <taxon>Bacillati</taxon>
        <taxon>Actinomycetota</taxon>
        <taxon>Actinomycetes</taxon>
        <taxon>Pseudonocardiales</taxon>
        <taxon>Pseudonocardiaceae</taxon>
        <taxon>Prauserella</taxon>
    </lineage>
</organism>
<evidence type="ECO:0000313" key="4">
    <source>
        <dbReference type="Proteomes" id="UP001500467"/>
    </source>
</evidence>
<keyword evidence="2" id="KW-1133">Transmembrane helix</keyword>
<feature type="region of interest" description="Disordered" evidence="1">
    <location>
        <begin position="1"/>
        <end position="33"/>
    </location>
</feature>
<reference evidence="3 4" key="1">
    <citation type="journal article" date="2019" name="Int. J. Syst. Evol. Microbiol.">
        <title>The Global Catalogue of Microorganisms (GCM) 10K type strain sequencing project: providing services to taxonomists for standard genome sequencing and annotation.</title>
        <authorList>
            <consortium name="The Broad Institute Genomics Platform"/>
            <consortium name="The Broad Institute Genome Sequencing Center for Infectious Disease"/>
            <person name="Wu L."/>
            <person name="Ma J."/>
        </authorList>
    </citation>
    <scope>NUCLEOTIDE SEQUENCE [LARGE SCALE GENOMIC DNA]</scope>
    <source>
        <strain evidence="3 4">JCM 13022</strain>
    </source>
</reference>
<comment type="caution">
    <text evidence="3">The sequence shown here is derived from an EMBL/GenBank/DDBJ whole genome shotgun (WGS) entry which is preliminary data.</text>
</comment>
<gene>
    <name evidence="3" type="ORF">GCM10009675_07730</name>
</gene>
<feature type="transmembrane region" description="Helical" evidence="2">
    <location>
        <begin position="125"/>
        <end position="143"/>
    </location>
</feature>
<evidence type="ECO:0000256" key="1">
    <source>
        <dbReference type="SAM" id="MobiDB-lite"/>
    </source>
</evidence>
<feature type="compositionally biased region" description="Low complexity" evidence="1">
    <location>
        <begin position="1"/>
        <end position="12"/>
    </location>
</feature>
<keyword evidence="2" id="KW-0812">Transmembrane</keyword>
<feature type="compositionally biased region" description="Pro residues" evidence="1">
    <location>
        <begin position="205"/>
        <end position="224"/>
    </location>
</feature>